<feature type="transmembrane region" description="Helical" evidence="6">
    <location>
        <begin position="378"/>
        <end position="398"/>
    </location>
</feature>
<feature type="transmembrane region" description="Helical" evidence="6">
    <location>
        <begin position="410"/>
        <end position="432"/>
    </location>
</feature>
<feature type="transmembrane region" description="Helical" evidence="6">
    <location>
        <begin position="114"/>
        <end position="131"/>
    </location>
</feature>
<feature type="transmembrane region" description="Helical" evidence="6">
    <location>
        <begin position="438"/>
        <end position="455"/>
    </location>
</feature>
<accession>A0AAE4KZY0</accession>
<feature type="transmembrane region" description="Helical" evidence="6">
    <location>
        <begin position="321"/>
        <end position="340"/>
    </location>
</feature>
<proteinExistence type="predicted"/>
<dbReference type="Proteomes" id="UP001180515">
    <property type="component" value="Unassembled WGS sequence"/>
</dbReference>
<protein>
    <submittedName>
        <fullName evidence="7">Oligosaccharide flippase family protein</fullName>
    </submittedName>
</protein>
<feature type="transmembrane region" description="Helical" evidence="6">
    <location>
        <begin position="251"/>
        <end position="273"/>
    </location>
</feature>
<feature type="transmembrane region" description="Helical" evidence="6">
    <location>
        <begin position="352"/>
        <end position="372"/>
    </location>
</feature>
<dbReference type="RefSeq" id="WP_311982278.1">
    <property type="nucleotide sequence ID" value="NZ_JARQAG010000018.1"/>
</dbReference>
<evidence type="ECO:0000256" key="3">
    <source>
        <dbReference type="ARBA" id="ARBA00022692"/>
    </source>
</evidence>
<comment type="caution">
    <text evidence="7">The sequence shown here is derived from an EMBL/GenBank/DDBJ whole genome shotgun (WGS) entry which is preliminary data.</text>
</comment>
<dbReference type="AlphaFoldDB" id="A0AAE4KZY0"/>
<dbReference type="PANTHER" id="PTHR30250">
    <property type="entry name" value="PST FAMILY PREDICTED COLANIC ACID TRANSPORTER"/>
    <property type="match status" value="1"/>
</dbReference>
<keyword evidence="4 6" id="KW-1133">Transmembrane helix</keyword>
<keyword evidence="5 6" id="KW-0472">Membrane</keyword>
<evidence type="ECO:0000256" key="5">
    <source>
        <dbReference type="ARBA" id="ARBA00023136"/>
    </source>
</evidence>
<keyword evidence="2" id="KW-1003">Cell membrane</keyword>
<gene>
    <name evidence="7" type="ORF">P7G31_09605</name>
</gene>
<organism evidence="7 8">
    <name type="scientific">Streptococcus parauberis</name>
    <dbReference type="NCBI Taxonomy" id="1348"/>
    <lineage>
        <taxon>Bacteria</taxon>
        <taxon>Bacillati</taxon>
        <taxon>Bacillota</taxon>
        <taxon>Bacilli</taxon>
        <taxon>Lactobacillales</taxon>
        <taxon>Streptococcaceae</taxon>
        <taxon>Streptococcus</taxon>
    </lineage>
</organism>
<evidence type="ECO:0000313" key="8">
    <source>
        <dbReference type="Proteomes" id="UP001180515"/>
    </source>
</evidence>
<dbReference type="GO" id="GO:0005886">
    <property type="term" value="C:plasma membrane"/>
    <property type="evidence" value="ECO:0007669"/>
    <property type="project" value="UniProtKB-SubCell"/>
</dbReference>
<sequence>MKTQKGSVKKAGLGYIIGNYFIRGIGFLTLPIFSRLMLPEEFGKYNTFISYGTILFVFIGVAFHTSYKNAFNKYDSEFNNYVSNTLLLCLINTVLFMVLAIFIPFFFPKFHLSYLFLLVLYSSATAIIAYYNSYVSLFYRSASYVKIAAISAIGNIGLSLVLLLTVFRDDRSTGRIIGTVLPTIVIAIILIYYFFKQSLPNFDKKQISFALKYSIPLVPHGISQVMLSSLDRIMIASLIGNSQAGIYSFAYTIYSLISVTFSSLDTVWSPWFFQTFKNKDFNAIKKVANQYSFGIAIFTILTMLGAPELISILGSQAYNDSINIVIPIVIGGFFSFMYSFPAVVEYYFEKTGYIATGTLLSALINFLLNLFFLKLFGYKAAAYTTLVTYGLYFIYHYIISRRLLKDNKLYDTRTFILIIVLVMLSGIVIQIILPLVVLRWTILIILGLYFVYYLSKTLNINVIKNRK</sequence>
<keyword evidence="3 6" id="KW-0812">Transmembrane</keyword>
<dbReference type="InterPro" id="IPR002797">
    <property type="entry name" value="Polysacc_synth"/>
</dbReference>
<dbReference type="EMBL" id="JARQAG010000018">
    <property type="protein sequence ID" value="MDT2732477.1"/>
    <property type="molecule type" value="Genomic_DNA"/>
</dbReference>
<feature type="transmembrane region" description="Helical" evidence="6">
    <location>
        <begin position="293"/>
        <end position="315"/>
    </location>
</feature>
<feature type="transmembrane region" description="Helical" evidence="6">
    <location>
        <begin position="45"/>
        <end position="65"/>
    </location>
</feature>
<feature type="transmembrane region" description="Helical" evidence="6">
    <location>
        <begin position="176"/>
        <end position="195"/>
    </location>
</feature>
<dbReference type="Pfam" id="PF01943">
    <property type="entry name" value="Polysacc_synt"/>
    <property type="match status" value="1"/>
</dbReference>
<feature type="transmembrane region" description="Helical" evidence="6">
    <location>
        <begin position="143"/>
        <end position="164"/>
    </location>
</feature>
<feature type="transmembrane region" description="Helical" evidence="6">
    <location>
        <begin position="85"/>
        <end position="107"/>
    </location>
</feature>
<evidence type="ECO:0000256" key="1">
    <source>
        <dbReference type="ARBA" id="ARBA00004651"/>
    </source>
</evidence>
<comment type="subcellular location">
    <subcellularLocation>
        <location evidence="1">Cell membrane</location>
        <topology evidence="1">Multi-pass membrane protein</topology>
    </subcellularLocation>
</comment>
<evidence type="ECO:0000256" key="2">
    <source>
        <dbReference type="ARBA" id="ARBA00022475"/>
    </source>
</evidence>
<name>A0AAE4KZY0_9STRE</name>
<dbReference type="InterPro" id="IPR050833">
    <property type="entry name" value="Poly_Biosynth_Transport"/>
</dbReference>
<dbReference type="PANTHER" id="PTHR30250:SF11">
    <property type="entry name" value="O-ANTIGEN TRANSPORTER-RELATED"/>
    <property type="match status" value="1"/>
</dbReference>
<feature type="transmembrane region" description="Helical" evidence="6">
    <location>
        <begin position="12"/>
        <end position="33"/>
    </location>
</feature>
<evidence type="ECO:0000313" key="7">
    <source>
        <dbReference type="EMBL" id="MDT2732477.1"/>
    </source>
</evidence>
<reference evidence="7" key="1">
    <citation type="submission" date="2023-03" db="EMBL/GenBank/DDBJ databases">
        <authorList>
            <person name="Shen W."/>
            <person name="Cai J."/>
        </authorList>
    </citation>
    <scope>NUCLEOTIDE SEQUENCE</scope>
    <source>
        <strain evidence="7">P82-2</strain>
    </source>
</reference>
<evidence type="ECO:0000256" key="6">
    <source>
        <dbReference type="SAM" id="Phobius"/>
    </source>
</evidence>
<evidence type="ECO:0000256" key="4">
    <source>
        <dbReference type="ARBA" id="ARBA00022989"/>
    </source>
</evidence>